<evidence type="ECO:0000256" key="1">
    <source>
        <dbReference type="ARBA" id="ARBA00004604"/>
    </source>
</evidence>
<dbReference type="InterPro" id="IPR015943">
    <property type="entry name" value="WD40/YVTN_repeat-like_dom_sf"/>
</dbReference>
<evidence type="ECO:0000256" key="8">
    <source>
        <dbReference type="PROSITE-ProRule" id="PRU00221"/>
    </source>
</evidence>
<dbReference type="InterPro" id="IPR036322">
    <property type="entry name" value="WD40_repeat_dom_sf"/>
</dbReference>
<keyword evidence="7" id="KW-0539">Nucleus</keyword>
<gene>
    <name evidence="10" type="ORF">EANT1437_LOCUS853</name>
</gene>
<dbReference type="Pfam" id="PF00400">
    <property type="entry name" value="WD40"/>
    <property type="match status" value="1"/>
</dbReference>
<keyword evidence="5" id="KW-0677">Repeat</keyword>
<dbReference type="AlphaFoldDB" id="A0A7S2R063"/>
<dbReference type="GO" id="GO:0045943">
    <property type="term" value="P:positive regulation of transcription by RNA polymerase I"/>
    <property type="evidence" value="ECO:0007669"/>
    <property type="project" value="InterPro"/>
</dbReference>
<dbReference type="GO" id="GO:0032040">
    <property type="term" value="C:small-subunit processome"/>
    <property type="evidence" value="ECO:0007669"/>
    <property type="project" value="InterPro"/>
</dbReference>
<dbReference type="SMART" id="SM00320">
    <property type="entry name" value="WD40"/>
    <property type="match status" value="5"/>
</dbReference>
<dbReference type="InterPro" id="IPR001680">
    <property type="entry name" value="WD40_rpt"/>
</dbReference>
<accession>A0A7S2R063</accession>
<comment type="subcellular location">
    <subcellularLocation>
        <location evidence="1">Nucleus</location>
        <location evidence="1">Nucleolus</location>
    </subcellularLocation>
</comment>
<protein>
    <submittedName>
        <fullName evidence="10">Uncharacterized protein</fullName>
    </submittedName>
</protein>
<dbReference type="InterPro" id="IPR053826">
    <property type="entry name" value="WDR75"/>
</dbReference>
<keyword evidence="2" id="KW-0690">Ribosome biogenesis</keyword>
<evidence type="ECO:0000256" key="5">
    <source>
        <dbReference type="ARBA" id="ARBA00022737"/>
    </source>
</evidence>
<proteinExistence type="predicted"/>
<evidence type="ECO:0000256" key="7">
    <source>
        <dbReference type="ARBA" id="ARBA00023242"/>
    </source>
</evidence>
<feature type="compositionally biased region" description="Acidic residues" evidence="9">
    <location>
        <begin position="95"/>
        <end position="117"/>
    </location>
</feature>
<evidence type="ECO:0000256" key="4">
    <source>
        <dbReference type="ARBA" id="ARBA00022574"/>
    </source>
</evidence>
<feature type="repeat" description="WD" evidence="8">
    <location>
        <begin position="377"/>
        <end position="409"/>
    </location>
</feature>
<evidence type="ECO:0000256" key="9">
    <source>
        <dbReference type="SAM" id="MobiDB-lite"/>
    </source>
</evidence>
<dbReference type="Gene3D" id="2.130.10.10">
    <property type="entry name" value="YVTN repeat-like/Quinoprotein amine dehydrogenase"/>
    <property type="match status" value="2"/>
</dbReference>
<dbReference type="PANTHER" id="PTHR44215:SF1">
    <property type="entry name" value="WD REPEAT-CONTAINING PROTEIN 75"/>
    <property type="match status" value="1"/>
</dbReference>
<evidence type="ECO:0000256" key="2">
    <source>
        <dbReference type="ARBA" id="ARBA00022517"/>
    </source>
</evidence>
<dbReference type="EMBL" id="HBHI01001713">
    <property type="protein sequence ID" value="CAD9657054.1"/>
    <property type="molecule type" value="Transcribed_RNA"/>
</dbReference>
<dbReference type="PROSITE" id="PS50082">
    <property type="entry name" value="WD_REPEATS_2"/>
    <property type="match status" value="1"/>
</dbReference>
<keyword evidence="3" id="KW-0698">rRNA processing</keyword>
<organism evidence="10">
    <name type="scientific">Eucampia antarctica</name>
    <dbReference type="NCBI Taxonomy" id="49252"/>
    <lineage>
        <taxon>Eukaryota</taxon>
        <taxon>Sar</taxon>
        <taxon>Stramenopiles</taxon>
        <taxon>Ochrophyta</taxon>
        <taxon>Bacillariophyta</taxon>
        <taxon>Mediophyceae</taxon>
        <taxon>Biddulphiophycidae</taxon>
        <taxon>Hemiaulales</taxon>
        <taxon>Hemiaulaceae</taxon>
        <taxon>Eucampia</taxon>
    </lineage>
</organism>
<dbReference type="GO" id="GO:0006364">
    <property type="term" value="P:rRNA processing"/>
    <property type="evidence" value="ECO:0007669"/>
    <property type="project" value="UniProtKB-KW"/>
</dbReference>
<name>A0A7S2R063_9STRA</name>
<dbReference type="GO" id="GO:0003723">
    <property type="term" value="F:RNA binding"/>
    <property type="evidence" value="ECO:0007669"/>
    <property type="project" value="InterPro"/>
</dbReference>
<feature type="region of interest" description="Disordered" evidence="9">
    <location>
        <begin position="89"/>
        <end position="117"/>
    </location>
</feature>
<evidence type="ECO:0000256" key="6">
    <source>
        <dbReference type="ARBA" id="ARBA00023163"/>
    </source>
</evidence>
<sequence>MQSSVVISSRLWNDEEHHKPIVTPPVGSEDEQFLLVTSNGMIRALSMKNGNIVSSFSPTTTNDDGSIDCHTIKKVILVPLSKKKKNRTKLLTETTTEEEGEEDVTDVSSEDEEDEDDAENEEWVILALCHGGITILEWTLNSILTQQKKKNNILPRRHFKFDAGEQFVYDITSPSTTTSTTGIIYGFYKKINDAEVTKLFKIHLPSYQHQEESTTLSLAKCIENKTTVKNEKFPVENILKKRKSLVNPALLLEHDSPCPLTLLSSCHGDWIYVLMLNYMGFQLFCEYNGKINQTAKPTKLHQTFSFPSSEKRHLLTVAAISPNGKDIALGYDNGSIIQIKDVLTVSVNHILHQKRDSNGNDNLVEKDPFSTLVHQKWHWHPLAVRSMSYSPSGTSLFSGGEEAVLVTWNRDSSGNKPSHTLPRVTKGIITSIAINAYSNENMEVVLYGSDSTIQLIHAHDHTVRWKLQGLYVDNHDNKKKIACRHPIVRLDPHTDLLMLTGAPGIIQWFDPTSSKVVGELEVASYNRVSRKEMSDAPLPEPEVTHFEVSSSGNDMITVDTMLSENGHVGISKKVVHTNGIYSVTTALMSLTTTIKFWRRSSPDAKRKSDNKMPYELISTMPSPHGLKGSVDSLAISSDGTRACSLSHEDGTFRIWSKQGGSGNNVRSDSLSRPIPPAWECLYKVTIPSGYTKPSNEEEEDSILRKGSLVSFSSDGSVLAVVHGQDITLWDHSKALLLNTIHSHSNNSLSAIQFLPTSNDMILSVGKSSFEVLPPSGQDYLGSGKWSYQSRIDEFTLLSDEMSTLEVTLVVPLPTSKEIAVALTRKNIKKKKKKKRHFTFRCRKWKTQIHMGR</sequence>
<dbReference type="SUPFAM" id="SSF50978">
    <property type="entry name" value="WD40 repeat-like"/>
    <property type="match status" value="1"/>
</dbReference>
<evidence type="ECO:0000313" key="10">
    <source>
        <dbReference type="EMBL" id="CAD9657054.1"/>
    </source>
</evidence>
<keyword evidence="6" id="KW-0804">Transcription</keyword>
<reference evidence="10" key="1">
    <citation type="submission" date="2021-01" db="EMBL/GenBank/DDBJ databases">
        <authorList>
            <person name="Corre E."/>
            <person name="Pelletier E."/>
            <person name="Niang G."/>
            <person name="Scheremetjew M."/>
            <person name="Finn R."/>
            <person name="Kale V."/>
            <person name="Holt S."/>
            <person name="Cochrane G."/>
            <person name="Meng A."/>
            <person name="Brown T."/>
            <person name="Cohen L."/>
        </authorList>
    </citation>
    <scope>NUCLEOTIDE SEQUENCE</scope>
    <source>
        <strain evidence="10">CCMP1452</strain>
    </source>
</reference>
<keyword evidence="4 8" id="KW-0853">WD repeat</keyword>
<evidence type="ECO:0000256" key="3">
    <source>
        <dbReference type="ARBA" id="ARBA00022552"/>
    </source>
</evidence>
<dbReference type="GO" id="GO:2000234">
    <property type="term" value="P:positive regulation of rRNA processing"/>
    <property type="evidence" value="ECO:0007669"/>
    <property type="project" value="TreeGrafter"/>
</dbReference>
<dbReference type="PANTHER" id="PTHR44215">
    <property type="entry name" value="WD REPEAT-CONTAINING PROTEIN 75"/>
    <property type="match status" value="1"/>
</dbReference>